<feature type="compositionally biased region" description="Low complexity" evidence="1">
    <location>
        <begin position="220"/>
        <end position="236"/>
    </location>
</feature>
<gene>
    <name evidence="2" type="ORF">BDQ12DRAFT_229473</name>
</gene>
<dbReference type="AlphaFoldDB" id="A0A5C3LVQ9"/>
<evidence type="ECO:0000313" key="3">
    <source>
        <dbReference type="Proteomes" id="UP000308652"/>
    </source>
</evidence>
<proteinExistence type="predicted"/>
<feature type="region of interest" description="Disordered" evidence="1">
    <location>
        <begin position="353"/>
        <end position="382"/>
    </location>
</feature>
<protein>
    <submittedName>
        <fullName evidence="2">Uncharacterized protein</fullName>
    </submittedName>
</protein>
<feature type="compositionally biased region" description="Polar residues" evidence="1">
    <location>
        <begin position="187"/>
        <end position="206"/>
    </location>
</feature>
<organism evidence="2 3">
    <name type="scientific">Crucibulum laeve</name>
    <dbReference type="NCBI Taxonomy" id="68775"/>
    <lineage>
        <taxon>Eukaryota</taxon>
        <taxon>Fungi</taxon>
        <taxon>Dikarya</taxon>
        <taxon>Basidiomycota</taxon>
        <taxon>Agaricomycotina</taxon>
        <taxon>Agaricomycetes</taxon>
        <taxon>Agaricomycetidae</taxon>
        <taxon>Agaricales</taxon>
        <taxon>Agaricineae</taxon>
        <taxon>Nidulariaceae</taxon>
        <taxon>Crucibulum</taxon>
    </lineage>
</organism>
<dbReference type="Proteomes" id="UP000308652">
    <property type="component" value="Unassembled WGS sequence"/>
</dbReference>
<keyword evidence="3" id="KW-1185">Reference proteome</keyword>
<feature type="compositionally biased region" description="Basic and acidic residues" evidence="1">
    <location>
        <begin position="210"/>
        <end position="219"/>
    </location>
</feature>
<feature type="compositionally biased region" description="Basic residues" evidence="1">
    <location>
        <begin position="372"/>
        <end position="382"/>
    </location>
</feature>
<evidence type="ECO:0000256" key="1">
    <source>
        <dbReference type="SAM" id="MobiDB-lite"/>
    </source>
</evidence>
<feature type="region of interest" description="Disordered" evidence="1">
    <location>
        <begin position="1"/>
        <end position="164"/>
    </location>
</feature>
<name>A0A5C3LVQ9_9AGAR</name>
<feature type="region of interest" description="Disordered" evidence="1">
    <location>
        <begin position="187"/>
        <end position="248"/>
    </location>
</feature>
<feature type="compositionally biased region" description="Polar residues" evidence="1">
    <location>
        <begin position="42"/>
        <end position="72"/>
    </location>
</feature>
<feature type="compositionally biased region" description="Low complexity" evidence="1">
    <location>
        <begin position="9"/>
        <end position="27"/>
    </location>
</feature>
<evidence type="ECO:0000313" key="2">
    <source>
        <dbReference type="EMBL" id="TFK36892.1"/>
    </source>
</evidence>
<dbReference type="EMBL" id="ML213611">
    <property type="protein sequence ID" value="TFK36892.1"/>
    <property type="molecule type" value="Genomic_DNA"/>
</dbReference>
<reference evidence="2 3" key="1">
    <citation type="journal article" date="2019" name="Nat. Ecol. Evol.">
        <title>Megaphylogeny resolves global patterns of mushroom evolution.</title>
        <authorList>
            <person name="Varga T."/>
            <person name="Krizsan K."/>
            <person name="Foldi C."/>
            <person name="Dima B."/>
            <person name="Sanchez-Garcia M."/>
            <person name="Sanchez-Ramirez S."/>
            <person name="Szollosi G.J."/>
            <person name="Szarkandi J.G."/>
            <person name="Papp V."/>
            <person name="Albert L."/>
            <person name="Andreopoulos W."/>
            <person name="Angelini C."/>
            <person name="Antonin V."/>
            <person name="Barry K.W."/>
            <person name="Bougher N.L."/>
            <person name="Buchanan P."/>
            <person name="Buyck B."/>
            <person name="Bense V."/>
            <person name="Catcheside P."/>
            <person name="Chovatia M."/>
            <person name="Cooper J."/>
            <person name="Damon W."/>
            <person name="Desjardin D."/>
            <person name="Finy P."/>
            <person name="Geml J."/>
            <person name="Haridas S."/>
            <person name="Hughes K."/>
            <person name="Justo A."/>
            <person name="Karasinski D."/>
            <person name="Kautmanova I."/>
            <person name="Kiss B."/>
            <person name="Kocsube S."/>
            <person name="Kotiranta H."/>
            <person name="LaButti K.M."/>
            <person name="Lechner B.E."/>
            <person name="Liimatainen K."/>
            <person name="Lipzen A."/>
            <person name="Lukacs Z."/>
            <person name="Mihaltcheva S."/>
            <person name="Morgado L.N."/>
            <person name="Niskanen T."/>
            <person name="Noordeloos M.E."/>
            <person name="Ohm R.A."/>
            <person name="Ortiz-Santana B."/>
            <person name="Ovrebo C."/>
            <person name="Racz N."/>
            <person name="Riley R."/>
            <person name="Savchenko A."/>
            <person name="Shiryaev A."/>
            <person name="Soop K."/>
            <person name="Spirin V."/>
            <person name="Szebenyi C."/>
            <person name="Tomsovsky M."/>
            <person name="Tulloss R.E."/>
            <person name="Uehling J."/>
            <person name="Grigoriev I.V."/>
            <person name="Vagvolgyi C."/>
            <person name="Papp T."/>
            <person name="Martin F.M."/>
            <person name="Miettinen O."/>
            <person name="Hibbett D.S."/>
            <person name="Nagy L.G."/>
        </authorList>
    </citation>
    <scope>NUCLEOTIDE SEQUENCE [LARGE SCALE GENOMIC DNA]</scope>
    <source>
        <strain evidence="2 3">CBS 166.37</strain>
    </source>
</reference>
<dbReference type="OrthoDB" id="3068959at2759"/>
<sequence>MSQEDSGRVPYSNPASSSNNSVPGASSLPTAYPHPSLDTHANEMSSDQPSARTDMTMLQSPISRNRQSSSTAEKPAMHPRLSKGDTEWEFDPYDPANFDGPKNSRRIPALQGSRDSGIHRASSQTGNVTPRNEVHGPGSRLGTGPIIQVERLGDDQMLKSGESEPVVHVPAPVIQITQNRPVQSASNVLPASLLSPPSNDVQTVGHQQRPRPERERDARSIQQSISTNSGSSNRSRLPGKPQPHYLPKKLVMPTPLQQSNIPLTANQPQIQAAHLSGQKVRFQPSPFPTHITPSMGVSAILNRPAAHKPQDIPIASNGKLRKRTSTMSGAPLSKEKVTPTVAAVFSAGYMKPPPADMAPAMPVRSKTEKIPKRVLSKRRTDF</sequence>
<feature type="compositionally biased region" description="Polar residues" evidence="1">
    <location>
        <begin position="121"/>
        <end position="130"/>
    </location>
</feature>
<accession>A0A5C3LVQ9</accession>